<evidence type="ECO:0000313" key="2">
    <source>
        <dbReference type="Proteomes" id="UP000321513"/>
    </source>
</evidence>
<dbReference type="AlphaFoldDB" id="A0A512B8B3"/>
<accession>A0A512B8B3</accession>
<sequence length="562" mass="61863">MKNLLELLPSPKLPFKGTFLFILFFGAISATGQSEKPIDKVIITTLNQKTQVSTNENGQLQVNVSQNDVSKFKRRGWILYSDFGARGDGKTDDINAIAGAHAFANQQGLSVKANEGATYYISGKERTAVIRTNTDFGKASFIIDDTEVQNINASVFVISSSLEAFELKGVSTLKRNQEKIDASLPGPCLVTVTNSQVKRYIRFGLNQNNGAAQTDIFMVDKNGKVDMNAPIIWDFEQITKISALPIDEKPLTIKGGRFTTIANKAESKYTYYSRNIAIRRSNVIIDGVEHRITGEGDQGAPYGGFLNIGDCAYVTIRNTILTGHKTYSTIGAAGKPVTMGTYDLSANRALNVSFINCSQTNDINDRTYWGILGSNYCKNMLYDSCVFSRFDAHMGVANATIRNSTLGHMGNNAIGSGTLTVENSTIRGSTLVNLRSDYGSTWQGTFVIRNCIFVPANGRPTSASLIGGSYSGQHDFGYTCYMPERIIIENLRIDDSNHPENYQGPAIFANFNPEMTSESYKEKFPYVITKEVTLRNVTTASGKALRVSDNTYMFRNVKVDVR</sequence>
<dbReference type="RefSeq" id="WP_218029076.1">
    <property type="nucleotide sequence ID" value="NZ_BJYT01000002.1"/>
</dbReference>
<protein>
    <recommendedName>
        <fullName evidence="3">Pectate lyase superfamily protein domain-containing protein</fullName>
    </recommendedName>
</protein>
<comment type="caution">
    <text evidence="1">The sequence shown here is derived from an EMBL/GenBank/DDBJ whole genome shotgun (WGS) entry which is preliminary data.</text>
</comment>
<dbReference type="Proteomes" id="UP000321513">
    <property type="component" value="Unassembled WGS sequence"/>
</dbReference>
<proteinExistence type="predicted"/>
<reference evidence="1 2" key="1">
    <citation type="submission" date="2019-07" db="EMBL/GenBank/DDBJ databases">
        <title>Whole genome shotgun sequence of Segetibacter aerophilus NBRC 106135.</title>
        <authorList>
            <person name="Hosoyama A."/>
            <person name="Uohara A."/>
            <person name="Ohji S."/>
            <person name="Ichikawa N."/>
        </authorList>
    </citation>
    <scope>NUCLEOTIDE SEQUENCE [LARGE SCALE GENOMIC DNA]</scope>
    <source>
        <strain evidence="1 2">NBRC 106135</strain>
    </source>
</reference>
<dbReference type="SUPFAM" id="SSF51126">
    <property type="entry name" value="Pectin lyase-like"/>
    <property type="match status" value="1"/>
</dbReference>
<gene>
    <name evidence="1" type="ORF">SAE01_07000</name>
</gene>
<dbReference type="EMBL" id="BJYT01000002">
    <property type="protein sequence ID" value="GEO08204.1"/>
    <property type="molecule type" value="Genomic_DNA"/>
</dbReference>
<name>A0A512B8B3_9BACT</name>
<keyword evidence="2" id="KW-1185">Reference proteome</keyword>
<dbReference type="InterPro" id="IPR012334">
    <property type="entry name" value="Pectin_lyas_fold"/>
</dbReference>
<organism evidence="1 2">
    <name type="scientific">Segetibacter aerophilus</name>
    <dbReference type="NCBI Taxonomy" id="670293"/>
    <lineage>
        <taxon>Bacteria</taxon>
        <taxon>Pseudomonadati</taxon>
        <taxon>Bacteroidota</taxon>
        <taxon>Chitinophagia</taxon>
        <taxon>Chitinophagales</taxon>
        <taxon>Chitinophagaceae</taxon>
        <taxon>Segetibacter</taxon>
    </lineage>
</organism>
<dbReference type="InterPro" id="IPR011050">
    <property type="entry name" value="Pectin_lyase_fold/virulence"/>
</dbReference>
<evidence type="ECO:0000313" key="1">
    <source>
        <dbReference type="EMBL" id="GEO08204.1"/>
    </source>
</evidence>
<evidence type="ECO:0008006" key="3">
    <source>
        <dbReference type="Google" id="ProtNLM"/>
    </source>
</evidence>
<dbReference type="Gene3D" id="2.160.20.10">
    <property type="entry name" value="Single-stranded right-handed beta-helix, Pectin lyase-like"/>
    <property type="match status" value="1"/>
</dbReference>